<accession>A0ABU6U3D6</accession>
<name>A0ABU6U3D6_9FABA</name>
<keyword evidence="2" id="KW-1185">Reference proteome</keyword>
<gene>
    <name evidence="1" type="ORF">PIB30_115559</name>
</gene>
<evidence type="ECO:0000313" key="2">
    <source>
        <dbReference type="Proteomes" id="UP001341840"/>
    </source>
</evidence>
<comment type="caution">
    <text evidence="1">The sequence shown here is derived from an EMBL/GenBank/DDBJ whole genome shotgun (WGS) entry which is preliminary data.</text>
</comment>
<protein>
    <submittedName>
        <fullName evidence="1">Uncharacterized protein</fullName>
    </submittedName>
</protein>
<sequence length="70" mass="7691">TALSAVVTITGHHRLVTFEDRLCTTISATSPPLHHQLHLYELRYATTIVNFVSSDLAPTSTLCPPPNSYL</sequence>
<proteinExistence type="predicted"/>
<dbReference type="Proteomes" id="UP001341840">
    <property type="component" value="Unassembled WGS sequence"/>
</dbReference>
<dbReference type="EMBL" id="JASCZI010103516">
    <property type="protein sequence ID" value="MED6154733.1"/>
    <property type="molecule type" value="Genomic_DNA"/>
</dbReference>
<reference evidence="1 2" key="1">
    <citation type="journal article" date="2023" name="Plants (Basel)">
        <title>Bridging the Gap: Combining Genomics and Transcriptomics Approaches to Understand Stylosanthes scabra, an Orphan Legume from the Brazilian Caatinga.</title>
        <authorList>
            <person name="Ferreira-Neto J.R.C."/>
            <person name="da Silva M.D."/>
            <person name="Binneck E."/>
            <person name="de Melo N.F."/>
            <person name="da Silva R.H."/>
            <person name="de Melo A.L.T.M."/>
            <person name="Pandolfi V."/>
            <person name="Bustamante F.O."/>
            <person name="Brasileiro-Vidal A.C."/>
            <person name="Benko-Iseppon A.M."/>
        </authorList>
    </citation>
    <scope>NUCLEOTIDE SEQUENCE [LARGE SCALE GENOMIC DNA]</scope>
    <source>
        <tissue evidence="1">Leaves</tissue>
    </source>
</reference>
<evidence type="ECO:0000313" key="1">
    <source>
        <dbReference type="EMBL" id="MED6154733.1"/>
    </source>
</evidence>
<organism evidence="1 2">
    <name type="scientific">Stylosanthes scabra</name>
    <dbReference type="NCBI Taxonomy" id="79078"/>
    <lineage>
        <taxon>Eukaryota</taxon>
        <taxon>Viridiplantae</taxon>
        <taxon>Streptophyta</taxon>
        <taxon>Embryophyta</taxon>
        <taxon>Tracheophyta</taxon>
        <taxon>Spermatophyta</taxon>
        <taxon>Magnoliopsida</taxon>
        <taxon>eudicotyledons</taxon>
        <taxon>Gunneridae</taxon>
        <taxon>Pentapetalae</taxon>
        <taxon>rosids</taxon>
        <taxon>fabids</taxon>
        <taxon>Fabales</taxon>
        <taxon>Fabaceae</taxon>
        <taxon>Papilionoideae</taxon>
        <taxon>50 kb inversion clade</taxon>
        <taxon>dalbergioids sensu lato</taxon>
        <taxon>Dalbergieae</taxon>
        <taxon>Pterocarpus clade</taxon>
        <taxon>Stylosanthes</taxon>
    </lineage>
</organism>
<feature type="non-terminal residue" evidence="1">
    <location>
        <position position="1"/>
    </location>
</feature>